<dbReference type="InterPro" id="IPR032466">
    <property type="entry name" value="Metal_Hydrolase"/>
</dbReference>
<dbReference type="PIRSF" id="PIRSF006453">
    <property type="entry name" value="FwdA"/>
    <property type="match status" value="1"/>
</dbReference>
<dbReference type="InterPro" id="IPR012027">
    <property type="entry name" value="Formylmethanofuran_DH_asu"/>
</dbReference>
<evidence type="ECO:0000259" key="1">
    <source>
        <dbReference type="Pfam" id="PF07969"/>
    </source>
</evidence>
<organism evidence="2 3">
    <name type="scientific">Methyloprofundus sedimenti</name>
    <dbReference type="NCBI Taxonomy" id="1420851"/>
    <lineage>
        <taxon>Bacteria</taxon>
        <taxon>Pseudomonadati</taxon>
        <taxon>Pseudomonadota</taxon>
        <taxon>Gammaproteobacteria</taxon>
        <taxon>Methylococcales</taxon>
        <taxon>Methylococcaceae</taxon>
        <taxon>Methyloprofundus</taxon>
    </lineage>
</organism>
<dbReference type="AlphaFoldDB" id="A0A1V8M2T8"/>
<dbReference type="CDD" id="cd01304">
    <property type="entry name" value="FMDH_A"/>
    <property type="match status" value="1"/>
</dbReference>
<dbReference type="Proteomes" id="UP000191980">
    <property type="component" value="Unassembled WGS sequence"/>
</dbReference>
<dbReference type="EMBL" id="LPUF01000003">
    <property type="protein sequence ID" value="OQK15869.1"/>
    <property type="molecule type" value="Genomic_DNA"/>
</dbReference>
<evidence type="ECO:0000313" key="2">
    <source>
        <dbReference type="EMBL" id="OQK15869.1"/>
    </source>
</evidence>
<reference evidence="2 3" key="1">
    <citation type="submission" date="2015-12" db="EMBL/GenBank/DDBJ databases">
        <authorList>
            <person name="Shamseldin A."/>
            <person name="Moawad H."/>
            <person name="Abd El-Rahim W.M."/>
            <person name="Sadowsky M.J."/>
        </authorList>
    </citation>
    <scope>NUCLEOTIDE SEQUENCE [LARGE SCALE GENOMIC DNA]</scope>
    <source>
        <strain evidence="2 3">WF1</strain>
    </source>
</reference>
<dbReference type="PANTHER" id="PTHR11647:SF1">
    <property type="entry name" value="COLLAPSIN RESPONSE MEDIATOR PROTEIN"/>
    <property type="match status" value="1"/>
</dbReference>
<dbReference type="InterPro" id="IPR011059">
    <property type="entry name" value="Metal-dep_hydrolase_composite"/>
</dbReference>
<proteinExistence type="predicted"/>
<feature type="domain" description="Amidohydrolase 3" evidence="1">
    <location>
        <begin position="44"/>
        <end position="494"/>
    </location>
</feature>
<name>A0A1V8M2T8_9GAMM</name>
<gene>
    <name evidence="2" type="ORF">AU255_16910</name>
</gene>
<dbReference type="STRING" id="1420851.AU255_16910"/>
<dbReference type="NCBIfam" id="TIGR03121">
    <property type="entry name" value="one_C_dehyd_A"/>
    <property type="match status" value="1"/>
</dbReference>
<dbReference type="InterPro" id="IPR013108">
    <property type="entry name" value="Amidohydro_3"/>
</dbReference>
<dbReference type="PANTHER" id="PTHR11647">
    <property type="entry name" value="HYDRANTOINASE/DIHYDROPYRIMIDINASE FAMILY MEMBER"/>
    <property type="match status" value="1"/>
</dbReference>
<evidence type="ECO:0000313" key="3">
    <source>
        <dbReference type="Proteomes" id="UP000191980"/>
    </source>
</evidence>
<dbReference type="OrthoDB" id="9807210at2"/>
<dbReference type="InterPro" id="IPR050378">
    <property type="entry name" value="Metallo-dep_Hydrolases_sf"/>
</dbReference>
<dbReference type="SUPFAM" id="SSF51556">
    <property type="entry name" value="Metallo-dependent hydrolases"/>
    <property type="match status" value="1"/>
</dbReference>
<dbReference type="GO" id="GO:0016810">
    <property type="term" value="F:hydrolase activity, acting on carbon-nitrogen (but not peptide) bonds"/>
    <property type="evidence" value="ECO:0007669"/>
    <property type="project" value="InterPro"/>
</dbReference>
<comment type="caution">
    <text evidence="2">The sequence shown here is derived from an EMBL/GenBank/DDBJ whole genome shotgun (WGS) entry which is preliminary data.</text>
</comment>
<dbReference type="Gene3D" id="2.30.40.10">
    <property type="entry name" value="Urease, subunit C, domain 1"/>
    <property type="match status" value="1"/>
</dbReference>
<accession>A0A1V8M2T8</accession>
<dbReference type="RefSeq" id="WP_080524093.1">
    <property type="nucleotide sequence ID" value="NZ_LPUF01000003.1"/>
</dbReference>
<dbReference type="SUPFAM" id="SSF51338">
    <property type="entry name" value="Composite domain of metallo-dependent hydrolases"/>
    <property type="match status" value="1"/>
</dbReference>
<sequence length="554" mass="61160">MLIKLTGGTVYDPASGIDGQVQTLYVQDGRFVKQPAADIKIDKEYDLKGKVVMSGAIDMHTHIGGGKGNIARMLIPEDHRKDPVYRSDITRSGCGHAMPSTFATGYRYAEMGYTAGFEPAVLPVNARQAHMEMGDIPILDKGGYVLMGSDDYLLRMLTAKKDQKAINDYVAWTMNAAKAIGVKVVNPGGINAFKFNQRKLELDEQNAHYGVSPRDILKVLATAVKELGVKHPLHVHGCNLGVPGNMKTTLDTIQGIGGLPMHLTHIQFHSYGTEGDFKFSSGGAAIAESINKNKNITADVGQILFGQTITASGDSMRQHANHGFASPNKWVCMDIECDAGCGVVPFKYRDQNFVNALQWAIGLEIFLLVDDPWRVFLTTDHPNGAPFTTYPHLIRLLMDKSFRNDMLATIHPEAQKMTTLASIDREYSLQEIAILTRAGAAKLIGLDDRGSLGEGAWADITVYTDNIDREKMFEKPDYVFKDGELVVVDGKVVHTKWGTTHIVRPDWDISVEQDLQKYFDRFMTMKVGNFKISDDEITEDGRGSLTTHTLNSIS</sequence>
<dbReference type="Pfam" id="PF07969">
    <property type="entry name" value="Amidohydro_3"/>
    <property type="match status" value="1"/>
</dbReference>
<keyword evidence="3" id="KW-1185">Reference proteome</keyword>
<protein>
    <submittedName>
        <fullName evidence="2">Formylmethanofuran dehydrogenase subunit A</fullName>
    </submittedName>
</protein>